<proteinExistence type="predicted"/>
<dbReference type="InterPro" id="IPR044153">
    <property type="entry name" value="PIN_Pae0151-like"/>
</dbReference>
<dbReference type="Gene3D" id="3.40.50.1010">
    <property type="entry name" value="5'-nuclease"/>
    <property type="match status" value="1"/>
</dbReference>
<keyword evidence="1" id="KW-0460">Magnesium</keyword>
<dbReference type="InterPro" id="IPR029060">
    <property type="entry name" value="PIN-like_dom_sf"/>
</dbReference>
<dbReference type="KEGG" id="pyc:TQ32_03070"/>
<dbReference type="EMBL" id="CP010835">
    <property type="protein sequence ID" value="AMM53573.1"/>
    <property type="molecule type" value="Genomic_DNA"/>
</dbReference>
<dbReference type="GeneID" id="28490783"/>
<evidence type="ECO:0000313" key="4">
    <source>
        <dbReference type="Proteomes" id="UP000070587"/>
    </source>
</evidence>
<protein>
    <submittedName>
        <fullName evidence="3">Nucleic acid-binding protein</fullName>
    </submittedName>
</protein>
<dbReference type="Pfam" id="PF01850">
    <property type="entry name" value="PIN"/>
    <property type="match status" value="1"/>
</dbReference>
<gene>
    <name evidence="3" type="ORF">TQ32_03070</name>
</gene>
<dbReference type="SUPFAM" id="SSF88723">
    <property type="entry name" value="PIN domain-like"/>
    <property type="match status" value="1"/>
</dbReference>
<dbReference type="CDD" id="cd09873">
    <property type="entry name" value="PIN_Pae0151-like"/>
    <property type="match status" value="1"/>
</dbReference>
<feature type="domain" description="PIN" evidence="2">
    <location>
        <begin position="2"/>
        <end position="123"/>
    </location>
</feature>
<dbReference type="AlphaFoldDB" id="A0A127B869"/>
<sequence length="135" mass="15847">MIVIDASSLAKYILREENWEKVRGYLLDEPYSLTLALAEISNAIWKHHTLYKRISRKEVEIMFTALKKLREDVVIFEPFENYLGMAMDISMSERIPIYDALYLAQAKRYGVPLLTSDERQWDVALKLGIKARYIE</sequence>
<reference evidence="3 4" key="2">
    <citation type="journal article" date="2016" name="Int. J. Syst. Evol. Microbiol.">
        <title>Pyrococcus kukulkanii sp. nov., a hyperthermophilic, piezophilic archaeon isolated from a deep-sea hydrothermal vent.</title>
        <authorList>
            <person name="Callac N."/>
            <person name="Oger P."/>
            <person name="Lesongeur F."/>
            <person name="Rattray J.E."/>
            <person name="Vannier P."/>
            <person name="Michoud G."/>
            <person name="Beauverger M."/>
            <person name="Gayet N."/>
            <person name="Rouxel O."/>
            <person name="Jebbar M."/>
            <person name="Godfroy A."/>
        </authorList>
    </citation>
    <scope>NUCLEOTIDE SEQUENCE [LARGE SCALE GENOMIC DNA]</scope>
    <source>
        <strain evidence="3 4">NCB100</strain>
    </source>
</reference>
<dbReference type="Proteomes" id="UP000070587">
    <property type="component" value="Chromosome"/>
</dbReference>
<dbReference type="PANTHER" id="PTHR35901">
    <property type="entry name" value="RIBONUCLEASE VAPC3"/>
    <property type="match status" value="1"/>
</dbReference>
<dbReference type="InterPro" id="IPR051619">
    <property type="entry name" value="TypeII_TA_RNase_PINc/VapC"/>
</dbReference>
<dbReference type="PANTHER" id="PTHR35901:SF1">
    <property type="entry name" value="EXONUCLEASE VAPC9"/>
    <property type="match status" value="1"/>
</dbReference>
<accession>A0A127B869</accession>
<evidence type="ECO:0000259" key="2">
    <source>
        <dbReference type="Pfam" id="PF01850"/>
    </source>
</evidence>
<dbReference type="PATRIC" id="fig|1609559.3.peg.641"/>
<organism evidence="3 4">
    <name type="scientific">Pyrococcus kukulkanii</name>
    <dbReference type="NCBI Taxonomy" id="1609559"/>
    <lineage>
        <taxon>Archaea</taxon>
        <taxon>Methanobacteriati</taxon>
        <taxon>Methanobacteriota</taxon>
        <taxon>Thermococci</taxon>
        <taxon>Thermococcales</taxon>
        <taxon>Thermococcaceae</taxon>
        <taxon>Pyrococcus</taxon>
    </lineage>
</organism>
<reference evidence="4" key="1">
    <citation type="submission" date="2015-02" db="EMBL/GenBank/DDBJ databases">
        <title>Pyrococcus kukulkanii sp. nov., a novel hyperthermophilic archaeon isolated from a deep-sea hydrothermal vent at the Guaymas Basin.</title>
        <authorList>
            <person name="Oger P.M."/>
            <person name="Callac N."/>
            <person name="Jebbar M."/>
            <person name="Godfroy A."/>
        </authorList>
    </citation>
    <scope>NUCLEOTIDE SEQUENCE [LARGE SCALE GENOMIC DNA]</scope>
    <source>
        <strain evidence="4">NCB100</strain>
    </source>
</reference>
<dbReference type="OrthoDB" id="269293at2157"/>
<evidence type="ECO:0000256" key="1">
    <source>
        <dbReference type="ARBA" id="ARBA00022842"/>
    </source>
</evidence>
<name>A0A127B869_9EURY</name>
<dbReference type="RefSeq" id="WP_068320885.1">
    <property type="nucleotide sequence ID" value="NZ_CP010835.1"/>
</dbReference>
<dbReference type="STRING" id="1609559.TQ32_03070"/>
<dbReference type="InterPro" id="IPR002716">
    <property type="entry name" value="PIN_dom"/>
</dbReference>
<evidence type="ECO:0000313" key="3">
    <source>
        <dbReference type="EMBL" id="AMM53573.1"/>
    </source>
</evidence>